<name>A0ABW4N093_9CAUL</name>
<dbReference type="SUPFAM" id="SSF55729">
    <property type="entry name" value="Acyl-CoA N-acyltransferases (Nat)"/>
    <property type="match status" value="1"/>
</dbReference>
<dbReference type="CDD" id="cd04301">
    <property type="entry name" value="NAT_SF"/>
    <property type="match status" value="1"/>
</dbReference>
<accession>A0ABW4N093</accession>
<dbReference type="Gene3D" id="3.40.630.30">
    <property type="match status" value="1"/>
</dbReference>
<dbReference type="PANTHER" id="PTHR10545">
    <property type="entry name" value="DIAMINE N-ACETYLTRANSFERASE"/>
    <property type="match status" value="1"/>
</dbReference>
<feature type="domain" description="N-acetyltransferase" evidence="3">
    <location>
        <begin position="1"/>
        <end position="150"/>
    </location>
</feature>
<keyword evidence="5" id="KW-1185">Reference proteome</keyword>
<sequence length="150" mass="16673">MDVRPARPQDLAELVRLCAEHARFERVDLDVTGLAQRLGWALFGKEPRLWAWVVEAGGPLAGYASAGVEFSTWSGRPYLHMDCLYLEAPMRGTGLGRRLMDEVFAAARQAGCAEVQWQTPPWNAPAIAFYRRLGAQGAEKVRFRAAVGDR</sequence>
<evidence type="ECO:0000313" key="4">
    <source>
        <dbReference type="EMBL" id="MFD1783510.1"/>
    </source>
</evidence>
<dbReference type="InterPro" id="IPR000182">
    <property type="entry name" value="GNAT_dom"/>
</dbReference>
<gene>
    <name evidence="4" type="ORF">ACFSC0_08915</name>
</gene>
<dbReference type="InterPro" id="IPR016181">
    <property type="entry name" value="Acyl_CoA_acyltransferase"/>
</dbReference>
<evidence type="ECO:0000313" key="5">
    <source>
        <dbReference type="Proteomes" id="UP001597237"/>
    </source>
</evidence>
<comment type="caution">
    <text evidence="4">The sequence shown here is derived from an EMBL/GenBank/DDBJ whole genome shotgun (WGS) entry which is preliminary data.</text>
</comment>
<dbReference type="PANTHER" id="PTHR10545:SF29">
    <property type="entry name" value="GH14572P-RELATED"/>
    <property type="match status" value="1"/>
</dbReference>
<dbReference type="RefSeq" id="WP_377283294.1">
    <property type="nucleotide sequence ID" value="NZ_JBHRSI010000008.1"/>
</dbReference>
<dbReference type="PROSITE" id="PS51186">
    <property type="entry name" value="GNAT"/>
    <property type="match status" value="1"/>
</dbReference>
<dbReference type="EMBL" id="JBHUEY010000001">
    <property type="protein sequence ID" value="MFD1783510.1"/>
    <property type="molecule type" value="Genomic_DNA"/>
</dbReference>
<keyword evidence="1 4" id="KW-0808">Transferase</keyword>
<reference evidence="5" key="1">
    <citation type="journal article" date="2019" name="Int. J. Syst. Evol. Microbiol.">
        <title>The Global Catalogue of Microorganisms (GCM) 10K type strain sequencing project: providing services to taxonomists for standard genome sequencing and annotation.</title>
        <authorList>
            <consortium name="The Broad Institute Genomics Platform"/>
            <consortium name="The Broad Institute Genome Sequencing Center for Infectious Disease"/>
            <person name="Wu L."/>
            <person name="Ma J."/>
        </authorList>
    </citation>
    <scope>NUCLEOTIDE SEQUENCE [LARGE SCALE GENOMIC DNA]</scope>
    <source>
        <strain evidence="5">DFY28</strain>
    </source>
</reference>
<evidence type="ECO:0000256" key="1">
    <source>
        <dbReference type="ARBA" id="ARBA00022679"/>
    </source>
</evidence>
<protein>
    <submittedName>
        <fullName evidence="4">GNAT family N-acetyltransferase</fullName>
        <ecNumber evidence="4">2.3.-.-</ecNumber>
    </submittedName>
</protein>
<dbReference type="Pfam" id="PF00583">
    <property type="entry name" value="Acetyltransf_1"/>
    <property type="match status" value="1"/>
</dbReference>
<organism evidence="4 5">
    <name type="scientific">Phenylobacterium terrae</name>
    <dbReference type="NCBI Taxonomy" id="2665495"/>
    <lineage>
        <taxon>Bacteria</taxon>
        <taxon>Pseudomonadati</taxon>
        <taxon>Pseudomonadota</taxon>
        <taxon>Alphaproteobacteria</taxon>
        <taxon>Caulobacterales</taxon>
        <taxon>Caulobacteraceae</taxon>
        <taxon>Phenylobacterium</taxon>
    </lineage>
</organism>
<evidence type="ECO:0000256" key="2">
    <source>
        <dbReference type="ARBA" id="ARBA00023315"/>
    </source>
</evidence>
<proteinExistence type="predicted"/>
<dbReference type="InterPro" id="IPR051016">
    <property type="entry name" value="Diverse_Substrate_AcTransf"/>
</dbReference>
<dbReference type="GO" id="GO:0016746">
    <property type="term" value="F:acyltransferase activity"/>
    <property type="evidence" value="ECO:0007669"/>
    <property type="project" value="UniProtKB-KW"/>
</dbReference>
<dbReference type="EC" id="2.3.-.-" evidence="4"/>
<evidence type="ECO:0000259" key="3">
    <source>
        <dbReference type="PROSITE" id="PS51186"/>
    </source>
</evidence>
<keyword evidence="2 4" id="KW-0012">Acyltransferase</keyword>
<dbReference type="Proteomes" id="UP001597237">
    <property type="component" value="Unassembled WGS sequence"/>
</dbReference>